<name>A0ABS9ZW62_9SPHI</name>
<feature type="transmembrane region" description="Helical" evidence="2">
    <location>
        <begin position="12"/>
        <end position="31"/>
    </location>
</feature>
<dbReference type="InterPro" id="IPR024294">
    <property type="entry name" value="DUF3810"/>
</dbReference>
<proteinExistence type="predicted"/>
<gene>
    <name evidence="3" type="ORF">MMF97_07495</name>
</gene>
<comment type="caution">
    <text evidence="3">The sequence shown here is derived from an EMBL/GenBank/DDBJ whole genome shotgun (WGS) entry which is preliminary data.</text>
</comment>
<dbReference type="RefSeq" id="WP_243361063.1">
    <property type="nucleotide sequence ID" value="NZ_JALGBH010000001.1"/>
</dbReference>
<keyword evidence="2" id="KW-1133">Transmembrane helix</keyword>
<feature type="transmembrane region" description="Helical" evidence="2">
    <location>
        <begin position="88"/>
        <end position="111"/>
    </location>
</feature>
<feature type="transmembrane region" description="Helical" evidence="2">
    <location>
        <begin position="51"/>
        <end position="76"/>
    </location>
</feature>
<protein>
    <submittedName>
        <fullName evidence="3">DUF3810 domain-containing protein</fullName>
    </submittedName>
</protein>
<keyword evidence="1" id="KW-0175">Coiled coil</keyword>
<dbReference type="EMBL" id="JALGBH010000001">
    <property type="protein sequence ID" value="MCJ0742550.1"/>
    <property type="molecule type" value="Genomic_DNA"/>
</dbReference>
<dbReference type="Proteomes" id="UP001165460">
    <property type="component" value="Unassembled WGS sequence"/>
</dbReference>
<sequence length="357" mass="42012">MDKAGKAGIKKFAILLFVAFLVFLWGLNEIWVEKWFSNGLYPLIALFQRSVSSLFPFAIGDFLYAILIVLICWKTFSFFRKRPFNRDLWKILLISLLNLGLGLYIAFKLLWGLNYNRPQIHTQLQIGNQLYDKKQLLKLADFFLNKINNLQAQLDQQKDKPLYTKTQLFNETKAAYDQLAKHQSFFKYKIASIKPAISGWLTSKMGIEGYYNPLSGEANVNMLIPNFVLPYVTCHEVAHQISVSKEDEANLVGYLTSIHSNDLYFQYSGYYNMLRSILFEIMLKYPDQYLAYREKLPEELLAKFKIERDFWVKYNGQMSAYMSKTFDQLLKLNNQRKGIDSYQDIVLWLYNYHKHEL</sequence>
<organism evidence="3 4">
    <name type="scientific">Pedobacter montanisoli</name>
    <dbReference type="NCBI Taxonomy" id="2923277"/>
    <lineage>
        <taxon>Bacteria</taxon>
        <taxon>Pseudomonadati</taxon>
        <taxon>Bacteroidota</taxon>
        <taxon>Sphingobacteriia</taxon>
        <taxon>Sphingobacteriales</taxon>
        <taxon>Sphingobacteriaceae</taxon>
        <taxon>Pedobacter</taxon>
    </lineage>
</organism>
<keyword evidence="2" id="KW-0812">Transmembrane</keyword>
<evidence type="ECO:0000313" key="4">
    <source>
        <dbReference type="Proteomes" id="UP001165460"/>
    </source>
</evidence>
<accession>A0ABS9ZW62</accession>
<keyword evidence="4" id="KW-1185">Reference proteome</keyword>
<keyword evidence="2" id="KW-0472">Membrane</keyword>
<dbReference type="Pfam" id="PF12725">
    <property type="entry name" value="DUF3810"/>
    <property type="match status" value="1"/>
</dbReference>
<reference evidence="3" key="1">
    <citation type="submission" date="2022-03" db="EMBL/GenBank/DDBJ databases">
        <authorList>
            <person name="Woo C.Y."/>
        </authorList>
    </citation>
    <scope>NUCLEOTIDE SEQUENCE</scope>
    <source>
        <strain evidence="3">CYS-01</strain>
    </source>
</reference>
<evidence type="ECO:0000256" key="2">
    <source>
        <dbReference type="SAM" id="Phobius"/>
    </source>
</evidence>
<feature type="coiled-coil region" evidence="1">
    <location>
        <begin position="133"/>
        <end position="160"/>
    </location>
</feature>
<evidence type="ECO:0000313" key="3">
    <source>
        <dbReference type="EMBL" id="MCJ0742550.1"/>
    </source>
</evidence>
<evidence type="ECO:0000256" key="1">
    <source>
        <dbReference type="SAM" id="Coils"/>
    </source>
</evidence>